<feature type="chain" id="PRO_5015618839" evidence="1">
    <location>
        <begin position="17"/>
        <end position="154"/>
    </location>
</feature>
<feature type="signal peptide" evidence="1">
    <location>
        <begin position="1"/>
        <end position="16"/>
    </location>
</feature>
<keyword evidence="1" id="KW-0732">Signal</keyword>
<proteinExistence type="predicted"/>
<dbReference type="RefSeq" id="XP_024663617.1">
    <property type="nucleotide sequence ID" value="XM_024807849.1"/>
</dbReference>
<dbReference type="EMBL" id="NDIQ01000001">
    <property type="protein sequence ID" value="PRT53671.1"/>
    <property type="molecule type" value="Genomic_DNA"/>
</dbReference>
<gene>
    <name evidence="2" type="ORF">B9G98_01291</name>
</gene>
<name>A0A2T0FFA0_9ASCO</name>
<accession>A0A2T0FFA0</accession>
<dbReference type="GeneID" id="36515040"/>
<evidence type="ECO:0000313" key="3">
    <source>
        <dbReference type="Proteomes" id="UP000238350"/>
    </source>
</evidence>
<dbReference type="Proteomes" id="UP000238350">
    <property type="component" value="Unassembled WGS sequence"/>
</dbReference>
<dbReference type="AlphaFoldDB" id="A0A2T0FFA0"/>
<evidence type="ECO:0000313" key="2">
    <source>
        <dbReference type="EMBL" id="PRT53671.1"/>
    </source>
</evidence>
<organism evidence="2 3">
    <name type="scientific">Wickerhamiella sorbophila</name>
    <dbReference type="NCBI Taxonomy" id="45607"/>
    <lineage>
        <taxon>Eukaryota</taxon>
        <taxon>Fungi</taxon>
        <taxon>Dikarya</taxon>
        <taxon>Ascomycota</taxon>
        <taxon>Saccharomycotina</taxon>
        <taxon>Dipodascomycetes</taxon>
        <taxon>Dipodascales</taxon>
        <taxon>Trichomonascaceae</taxon>
        <taxon>Wickerhamiella</taxon>
    </lineage>
</organism>
<protein>
    <submittedName>
        <fullName evidence="2">Uncharacterized protein</fullName>
    </submittedName>
</protein>
<keyword evidence="3" id="KW-1185">Reference proteome</keyword>
<sequence>MNPTLYSALLLALAAAAVVVPPDSQITAVAEPGFDTVANLEARDHDHKDDDDNDHKSYSWNSEKPWYEQTWLSKYKTKRKSWNSDLPWYEQTWLSQYATRLPAEVTAKTKVATTAAPASTDQGQAATPSVSLANGAGASSASIATAIVAILSIL</sequence>
<comment type="caution">
    <text evidence="2">The sequence shown here is derived from an EMBL/GenBank/DDBJ whole genome shotgun (WGS) entry which is preliminary data.</text>
</comment>
<reference evidence="2 3" key="1">
    <citation type="submission" date="2017-04" db="EMBL/GenBank/DDBJ databases">
        <title>Genome sequencing of [Candida] sorbophila.</title>
        <authorList>
            <person name="Ahn J.O."/>
        </authorList>
    </citation>
    <scope>NUCLEOTIDE SEQUENCE [LARGE SCALE GENOMIC DNA]</scope>
    <source>
        <strain evidence="2 3">DS02</strain>
    </source>
</reference>
<evidence type="ECO:0000256" key="1">
    <source>
        <dbReference type="SAM" id="SignalP"/>
    </source>
</evidence>